<name>A0A917TP32_9BACI</name>
<gene>
    <name evidence="1" type="ORF">GCM10011351_16020</name>
</gene>
<dbReference type="AlphaFoldDB" id="A0A917TP32"/>
<dbReference type="EMBL" id="BMLG01000006">
    <property type="protein sequence ID" value="GGM30660.1"/>
    <property type="molecule type" value="Genomic_DNA"/>
</dbReference>
<dbReference type="OrthoDB" id="2968363at2"/>
<accession>A0A917TP32</accession>
<reference evidence="1" key="1">
    <citation type="journal article" date="2014" name="Int. J. Syst. Evol. Microbiol.">
        <title>Complete genome sequence of Corynebacterium casei LMG S-19264T (=DSM 44701T), isolated from a smear-ripened cheese.</title>
        <authorList>
            <consortium name="US DOE Joint Genome Institute (JGI-PGF)"/>
            <person name="Walter F."/>
            <person name="Albersmeier A."/>
            <person name="Kalinowski J."/>
            <person name="Ruckert C."/>
        </authorList>
    </citation>
    <scope>NUCLEOTIDE SEQUENCE</scope>
    <source>
        <strain evidence="1">CGMCC 1.6333</strain>
    </source>
</reference>
<evidence type="ECO:0000313" key="2">
    <source>
        <dbReference type="Proteomes" id="UP000618460"/>
    </source>
</evidence>
<reference evidence="1" key="2">
    <citation type="submission" date="2020-09" db="EMBL/GenBank/DDBJ databases">
        <authorList>
            <person name="Sun Q."/>
            <person name="Zhou Y."/>
        </authorList>
    </citation>
    <scope>NUCLEOTIDE SEQUENCE</scope>
    <source>
        <strain evidence="1">CGMCC 1.6333</strain>
    </source>
</reference>
<dbReference type="Proteomes" id="UP000618460">
    <property type="component" value="Unassembled WGS sequence"/>
</dbReference>
<keyword evidence="2" id="KW-1185">Reference proteome</keyword>
<protein>
    <submittedName>
        <fullName evidence="1">Uncharacterized protein</fullName>
    </submittedName>
</protein>
<proteinExistence type="predicted"/>
<organism evidence="1 2">
    <name type="scientific">Paraliobacillus quinghaiensis</name>
    <dbReference type="NCBI Taxonomy" id="470815"/>
    <lineage>
        <taxon>Bacteria</taxon>
        <taxon>Bacillati</taxon>
        <taxon>Bacillota</taxon>
        <taxon>Bacilli</taxon>
        <taxon>Bacillales</taxon>
        <taxon>Bacillaceae</taxon>
        <taxon>Paraliobacillus</taxon>
    </lineage>
</organism>
<comment type="caution">
    <text evidence="1">The sequence shown here is derived from an EMBL/GenBank/DDBJ whole genome shotgun (WGS) entry which is preliminary data.</text>
</comment>
<evidence type="ECO:0000313" key="1">
    <source>
        <dbReference type="EMBL" id="GGM30660.1"/>
    </source>
</evidence>
<sequence length="127" mass="14759">MSAKDNVIDFSDYKRKRNGLDKPLFDEPALIQVGDPSKPNTCVKYMVVCNFVRYNRQFMALKREDKQEEPYMLVEGIVEDGSLAKVNPLTEAEYPEIETLFQKIFAKVTKEPSNNNKSNLRLAFKRY</sequence>